<feature type="transmembrane region" description="Helical" evidence="5">
    <location>
        <begin position="15"/>
        <end position="35"/>
    </location>
</feature>
<evidence type="ECO:0000256" key="4">
    <source>
        <dbReference type="ARBA" id="ARBA00023136"/>
    </source>
</evidence>
<comment type="subcellular location">
    <subcellularLocation>
        <location evidence="1">Membrane</location>
        <topology evidence="1">Multi-pass membrane protein</topology>
    </subcellularLocation>
</comment>
<organism evidence="7 8">
    <name type="scientific">Tremella mesenterica</name>
    <name type="common">Jelly fungus</name>
    <dbReference type="NCBI Taxonomy" id="5217"/>
    <lineage>
        <taxon>Eukaryota</taxon>
        <taxon>Fungi</taxon>
        <taxon>Dikarya</taxon>
        <taxon>Basidiomycota</taxon>
        <taxon>Agaricomycotina</taxon>
        <taxon>Tremellomycetes</taxon>
        <taxon>Tremellales</taxon>
        <taxon>Tremellaceae</taxon>
        <taxon>Tremella</taxon>
    </lineage>
</organism>
<proteinExistence type="predicted"/>
<evidence type="ECO:0000256" key="5">
    <source>
        <dbReference type="SAM" id="Phobius"/>
    </source>
</evidence>
<evidence type="ECO:0000313" key="7">
    <source>
        <dbReference type="EMBL" id="RXK37873.1"/>
    </source>
</evidence>
<accession>A0A4Q1BJI7</accession>
<evidence type="ECO:0000256" key="3">
    <source>
        <dbReference type="ARBA" id="ARBA00022989"/>
    </source>
</evidence>
<feature type="transmembrane region" description="Helical" evidence="5">
    <location>
        <begin position="91"/>
        <end position="111"/>
    </location>
</feature>
<feature type="domain" description="MARVEL" evidence="6">
    <location>
        <begin position="13"/>
        <end position="150"/>
    </location>
</feature>
<evidence type="ECO:0000256" key="1">
    <source>
        <dbReference type="ARBA" id="ARBA00004141"/>
    </source>
</evidence>
<dbReference type="Pfam" id="PF01284">
    <property type="entry name" value="MARVEL"/>
    <property type="match status" value="1"/>
</dbReference>
<evidence type="ECO:0000313" key="8">
    <source>
        <dbReference type="Proteomes" id="UP000289152"/>
    </source>
</evidence>
<dbReference type="InterPro" id="IPR008253">
    <property type="entry name" value="Marvel"/>
</dbReference>
<protein>
    <recommendedName>
        <fullName evidence="6">MARVEL domain-containing protein</fullName>
    </recommendedName>
</protein>
<feature type="transmembrane region" description="Helical" evidence="5">
    <location>
        <begin position="55"/>
        <end position="79"/>
    </location>
</feature>
<evidence type="ECO:0000259" key="6">
    <source>
        <dbReference type="Pfam" id="PF01284"/>
    </source>
</evidence>
<name>A0A4Q1BJI7_TREME</name>
<dbReference type="OrthoDB" id="2117453at2759"/>
<keyword evidence="8" id="KW-1185">Reference proteome</keyword>
<keyword evidence="2 5" id="KW-0812">Transmembrane</keyword>
<dbReference type="EMBL" id="SDIL01000058">
    <property type="protein sequence ID" value="RXK37873.1"/>
    <property type="molecule type" value="Genomic_DNA"/>
</dbReference>
<reference evidence="7 8" key="1">
    <citation type="submission" date="2016-06" db="EMBL/GenBank/DDBJ databases">
        <title>Evolution of pathogenesis and genome organization in the Tremellales.</title>
        <authorList>
            <person name="Cuomo C."/>
            <person name="Litvintseva A."/>
            <person name="Heitman J."/>
            <person name="Chen Y."/>
            <person name="Sun S."/>
            <person name="Springer D."/>
            <person name="Dromer F."/>
            <person name="Young S."/>
            <person name="Zeng Q."/>
            <person name="Chapman S."/>
            <person name="Gujja S."/>
            <person name="Saif S."/>
            <person name="Birren B."/>
        </authorList>
    </citation>
    <scope>NUCLEOTIDE SEQUENCE [LARGE SCALE GENOMIC DNA]</scope>
    <source>
        <strain evidence="7 8">ATCC 28783</strain>
    </source>
</reference>
<dbReference type="Proteomes" id="UP000289152">
    <property type="component" value="Unassembled WGS sequence"/>
</dbReference>
<keyword evidence="3 5" id="KW-1133">Transmembrane helix</keyword>
<keyword evidence="4 5" id="KW-0472">Membrane</keyword>
<gene>
    <name evidence="7" type="ORF">M231_04872</name>
</gene>
<dbReference type="VEuPathDB" id="FungiDB:TREMEDRAFT_74943"/>
<feature type="transmembrane region" description="Helical" evidence="5">
    <location>
        <begin position="132"/>
        <end position="158"/>
    </location>
</feature>
<dbReference type="AlphaFoldDB" id="A0A4Q1BJI7"/>
<comment type="caution">
    <text evidence="7">The sequence shown here is derived from an EMBL/GenBank/DDBJ whole genome shotgun (WGS) entry which is preliminary data.</text>
</comment>
<sequence>MVSISERGVRLSHSILYGLTLLASIIALAISAALVKYYNDNGYPPAHHEAYKARIRILLVASVWTVVFGLIFLIGFNTIGRHVAMGILTHLVPTAIGFILFLIGVSSLTALTDKVDCGNSGQSFKRCDIVKGLVVISWIDTIFLFLSLAFIITLAFIARGWSGVHRSTLYIE</sequence>
<dbReference type="InParanoid" id="A0A4Q1BJI7"/>
<evidence type="ECO:0000256" key="2">
    <source>
        <dbReference type="ARBA" id="ARBA00022692"/>
    </source>
</evidence>